<evidence type="ECO:0000313" key="8">
    <source>
        <dbReference type="Proteomes" id="UP001152649"/>
    </source>
</evidence>
<reference evidence="7" key="1">
    <citation type="submission" date="2021-07" db="EMBL/GenBank/DDBJ databases">
        <authorList>
            <person name="Branca A.L. A."/>
        </authorList>
    </citation>
    <scope>NUCLEOTIDE SEQUENCE</scope>
</reference>
<proteinExistence type="inferred from homology"/>
<dbReference type="InterPro" id="IPR023631">
    <property type="entry name" value="Amidase_dom"/>
</dbReference>
<evidence type="ECO:0000256" key="2">
    <source>
        <dbReference type="ARBA" id="ARBA00009199"/>
    </source>
</evidence>
<dbReference type="PANTHER" id="PTHR46072">
    <property type="entry name" value="AMIDASE-RELATED-RELATED"/>
    <property type="match status" value="1"/>
</dbReference>
<dbReference type="Gene3D" id="3.90.1300.10">
    <property type="entry name" value="Amidase signature (AS) domain"/>
    <property type="match status" value="1"/>
</dbReference>
<dbReference type="OrthoDB" id="6428749at2759"/>
<dbReference type="InterPro" id="IPR036928">
    <property type="entry name" value="AS_sf"/>
</dbReference>
<keyword evidence="8" id="KW-1185">Reference proteome</keyword>
<feature type="active site" description="Charge relay system" evidence="5">
    <location>
        <position position="136"/>
    </location>
</feature>
<evidence type="ECO:0000256" key="1">
    <source>
        <dbReference type="ARBA" id="ARBA00001311"/>
    </source>
</evidence>
<dbReference type="PROSITE" id="PS00571">
    <property type="entry name" value="AMIDASES"/>
    <property type="match status" value="1"/>
</dbReference>
<gene>
    <name evidence="7" type="ORF">PSALAMII_LOCUS3326</name>
</gene>
<evidence type="ECO:0000256" key="5">
    <source>
        <dbReference type="PIRSR" id="PIRSR001221-1"/>
    </source>
</evidence>
<sequence>MTITVTTPSYLDRCTQKRDDQYALIPPEWRIDPIPSIESEPNALPIIRNILSQQELSLTEETDIGILLRKLSSGQLSSLELTRAFAKRAALAHQLTTCCTEIFFEDAFTSAQQLDNYLATTGKTVGPLHGLPVSIKDLFSVKGVDTSIGWVGLTNNPETADKSVARTLRRLGAVLYVKTNLPQSMMMSDSYNHVFGQCVNPFNRALISGGSSGGEGTLVAARGSVLGIGTDLGGSIRIPAALCGLYGLSPSPGRHPYERGNPGQDIVRSVAGPMACTLETIERYMEALPEARPWEVDQHVAPVPWRQSLASPGAKRLKIGFVVDDGAVKVQPPIARAMKEVIEALKEAGHEVFEWDASSHSHGYDLWAKAIFSDGGEGCRKKIELTGEPLVEGMLVGKPENTLTTSETHQLNADKYKFESMYLDQWLSSGVDALIMPSTPWVGYKPWTWVKSNAYVGYTSIWNLLGYAALAMPITISSREKDIPDQEWLDHVPRNPGDEFNKQQCMKSPLHGGKIANIEIDDIDLVEGMPVGIQVVGGRYGEENCVAVAKAINQAMQKTVDF</sequence>
<evidence type="ECO:0000256" key="4">
    <source>
        <dbReference type="ARBA" id="ARBA00022801"/>
    </source>
</evidence>
<dbReference type="PIRSF" id="PIRSF001221">
    <property type="entry name" value="Amidase_fungi"/>
    <property type="match status" value="1"/>
</dbReference>
<dbReference type="PANTHER" id="PTHR46072:SF1">
    <property type="entry name" value="AMIDASE"/>
    <property type="match status" value="1"/>
</dbReference>
<name>A0A9W4NEI2_9EURO</name>
<dbReference type="EC" id="3.5.1.4" evidence="3"/>
<organism evidence="7 8">
    <name type="scientific">Penicillium salamii</name>
    <dbReference type="NCBI Taxonomy" id="1612424"/>
    <lineage>
        <taxon>Eukaryota</taxon>
        <taxon>Fungi</taxon>
        <taxon>Dikarya</taxon>
        <taxon>Ascomycota</taxon>
        <taxon>Pezizomycotina</taxon>
        <taxon>Eurotiomycetes</taxon>
        <taxon>Eurotiomycetidae</taxon>
        <taxon>Eurotiales</taxon>
        <taxon>Aspergillaceae</taxon>
        <taxon>Penicillium</taxon>
    </lineage>
</organism>
<comment type="catalytic activity">
    <reaction evidence="1">
        <text>a monocarboxylic acid amide + H2O = a monocarboxylate + NH4(+)</text>
        <dbReference type="Rhea" id="RHEA:12020"/>
        <dbReference type="ChEBI" id="CHEBI:15377"/>
        <dbReference type="ChEBI" id="CHEBI:28938"/>
        <dbReference type="ChEBI" id="CHEBI:35757"/>
        <dbReference type="ChEBI" id="CHEBI:83628"/>
        <dbReference type="EC" id="3.5.1.4"/>
    </reaction>
</comment>
<dbReference type="AlphaFoldDB" id="A0A9W4NEI2"/>
<dbReference type="InterPro" id="IPR020556">
    <property type="entry name" value="Amidase_CS"/>
</dbReference>
<dbReference type="EMBL" id="CAJVPG010000111">
    <property type="protein sequence ID" value="CAG8354365.1"/>
    <property type="molecule type" value="Genomic_DNA"/>
</dbReference>
<evidence type="ECO:0000256" key="3">
    <source>
        <dbReference type="ARBA" id="ARBA00012922"/>
    </source>
</evidence>
<evidence type="ECO:0000313" key="7">
    <source>
        <dbReference type="EMBL" id="CAG8354365.1"/>
    </source>
</evidence>
<feature type="active site" description="Charge relay system" evidence="5">
    <location>
        <position position="211"/>
    </location>
</feature>
<comment type="similarity">
    <text evidence="2">Belongs to the amidase family.</text>
</comment>
<feature type="domain" description="Amidase" evidence="6">
    <location>
        <begin position="80"/>
        <end position="545"/>
    </location>
</feature>
<dbReference type="Pfam" id="PF01425">
    <property type="entry name" value="Amidase"/>
    <property type="match status" value="1"/>
</dbReference>
<dbReference type="SUPFAM" id="SSF75304">
    <property type="entry name" value="Amidase signature (AS) enzymes"/>
    <property type="match status" value="1"/>
</dbReference>
<protein>
    <recommendedName>
        <fullName evidence="3">amidase</fullName>
        <ecNumber evidence="3">3.5.1.4</ecNumber>
    </recommendedName>
</protein>
<comment type="caution">
    <text evidence="7">The sequence shown here is derived from an EMBL/GenBank/DDBJ whole genome shotgun (WGS) entry which is preliminary data.</text>
</comment>
<keyword evidence="4" id="KW-0378">Hydrolase</keyword>
<feature type="active site" description="Acyl-ester intermediate" evidence="5">
    <location>
        <position position="235"/>
    </location>
</feature>
<dbReference type="GO" id="GO:0004040">
    <property type="term" value="F:amidase activity"/>
    <property type="evidence" value="ECO:0007669"/>
    <property type="project" value="UniProtKB-EC"/>
</dbReference>
<accession>A0A9W4NEI2</accession>
<evidence type="ECO:0000259" key="6">
    <source>
        <dbReference type="Pfam" id="PF01425"/>
    </source>
</evidence>
<dbReference type="Proteomes" id="UP001152649">
    <property type="component" value="Unassembled WGS sequence"/>
</dbReference>